<proteinExistence type="predicted"/>
<feature type="compositionally biased region" description="Acidic residues" evidence="1">
    <location>
        <begin position="20"/>
        <end position="29"/>
    </location>
</feature>
<protein>
    <submittedName>
        <fullName evidence="2">Uncharacterized protein</fullName>
    </submittedName>
</protein>
<accession>A0A0L9U4Z6</accession>
<name>A0A0L9U4Z6_PHAAN</name>
<dbReference type="Gramene" id="KOM37449">
    <property type="protein sequence ID" value="KOM37449"/>
    <property type="gene ID" value="LR48_Vigan03g083100"/>
</dbReference>
<feature type="region of interest" description="Disordered" evidence="1">
    <location>
        <begin position="58"/>
        <end position="80"/>
    </location>
</feature>
<gene>
    <name evidence="2" type="ORF">LR48_Vigan03g083100</name>
</gene>
<dbReference type="Proteomes" id="UP000053144">
    <property type="component" value="Chromosome 3"/>
</dbReference>
<evidence type="ECO:0000313" key="2">
    <source>
        <dbReference type="EMBL" id="KOM37449.1"/>
    </source>
</evidence>
<dbReference type="OMA" id="FHKRECE"/>
<evidence type="ECO:0000256" key="1">
    <source>
        <dbReference type="SAM" id="MobiDB-lite"/>
    </source>
</evidence>
<sequence>MEEGGTNVESLVPPSLNSEDGSEREEEEVEKAKEDDVGKEEKDSGGIINNFIAFITPLSPKPSHNDESVAPAAAADDDGEKGGVIRKMVSSFFHHSEGEEGVVVREEEKDEEETMADEKVKRFKTENGGIIHNIASRLPAPVPDDAVPTADEATFLINSLVRD</sequence>
<organism evidence="2 3">
    <name type="scientific">Phaseolus angularis</name>
    <name type="common">Azuki bean</name>
    <name type="synonym">Vigna angularis</name>
    <dbReference type="NCBI Taxonomy" id="3914"/>
    <lineage>
        <taxon>Eukaryota</taxon>
        <taxon>Viridiplantae</taxon>
        <taxon>Streptophyta</taxon>
        <taxon>Embryophyta</taxon>
        <taxon>Tracheophyta</taxon>
        <taxon>Spermatophyta</taxon>
        <taxon>Magnoliopsida</taxon>
        <taxon>eudicotyledons</taxon>
        <taxon>Gunneridae</taxon>
        <taxon>Pentapetalae</taxon>
        <taxon>rosids</taxon>
        <taxon>fabids</taxon>
        <taxon>Fabales</taxon>
        <taxon>Fabaceae</taxon>
        <taxon>Papilionoideae</taxon>
        <taxon>50 kb inversion clade</taxon>
        <taxon>NPAAA clade</taxon>
        <taxon>indigoferoid/millettioid clade</taxon>
        <taxon>Phaseoleae</taxon>
        <taxon>Vigna</taxon>
    </lineage>
</organism>
<feature type="region of interest" description="Disordered" evidence="1">
    <location>
        <begin position="1"/>
        <end position="46"/>
    </location>
</feature>
<feature type="compositionally biased region" description="Basic and acidic residues" evidence="1">
    <location>
        <begin position="96"/>
        <end position="107"/>
    </location>
</feature>
<feature type="compositionally biased region" description="Basic and acidic residues" evidence="1">
    <location>
        <begin position="30"/>
        <end position="44"/>
    </location>
</feature>
<dbReference type="EMBL" id="CM003373">
    <property type="protein sequence ID" value="KOM37449.1"/>
    <property type="molecule type" value="Genomic_DNA"/>
</dbReference>
<feature type="region of interest" description="Disordered" evidence="1">
    <location>
        <begin position="96"/>
        <end position="117"/>
    </location>
</feature>
<dbReference type="AlphaFoldDB" id="A0A0L9U4Z6"/>
<dbReference type="KEGG" id="var:108328750"/>
<evidence type="ECO:0000313" key="3">
    <source>
        <dbReference type="Proteomes" id="UP000053144"/>
    </source>
</evidence>
<reference evidence="3" key="1">
    <citation type="journal article" date="2015" name="Proc. Natl. Acad. Sci. U.S.A.">
        <title>Genome sequencing of adzuki bean (Vigna angularis) provides insight into high starch and low fat accumulation and domestication.</title>
        <authorList>
            <person name="Yang K."/>
            <person name="Tian Z."/>
            <person name="Chen C."/>
            <person name="Luo L."/>
            <person name="Zhao B."/>
            <person name="Wang Z."/>
            <person name="Yu L."/>
            <person name="Li Y."/>
            <person name="Sun Y."/>
            <person name="Li W."/>
            <person name="Chen Y."/>
            <person name="Li Y."/>
            <person name="Zhang Y."/>
            <person name="Ai D."/>
            <person name="Zhao J."/>
            <person name="Shang C."/>
            <person name="Ma Y."/>
            <person name="Wu B."/>
            <person name="Wang M."/>
            <person name="Gao L."/>
            <person name="Sun D."/>
            <person name="Zhang P."/>
            <person name="Guo F."/>
            <person name="Wang W."/>
            <person name="Li Y."/>
            <person name="Wang J."/>
            <person name="Varshney R.K."/>
            <person name="Wang J."/>
            <person name="Ling H.Q."/>
            <person name="Wan P."/>
        </authorList>
    </citation>
    <scope>NUCLEOTIDE SEQUENCE</scope>
    <source>
        <strain evidence="3">cv. Jingnong 6</strain>
    </source>
</reference>